<keyword evidence="3 8" id="KW-1133">Transmembrane helix</keyword>
<comment type="caution">
    <text evidence="10">The sequence shown here is derived from an EMBL/GenBank/DDBJ whole genome shotgun (WGS) entry which is preliminary data.</text>
</comment>
<gene>
    <name evidence="10" type="ORF">M0811_03479</name>
</gene>
<keyword evidence="4 8" id="KW-0472">Membrane</keyword>
<feature type="transmembrane region" description="Helical" evidence="8">
    <location>
        <begin position="840"/>
        <end position="865"/>
    </location>
</feature>
<name>A0A9Q0R4P4_ANAIG</name>
<feature type="transmembrane region" description="Helical" evidence="8">
    <location>
        <begin position="235"/>
        <end position="256"/>
    </location>
</feature>
<reference evidence="10" key="1">
    <citation type="submission" date="2022-10" db="EMBL/GenBank/DDBJ databases">
        <title>Novel sulphate-reducing endosymbionts in the free-living metamonad Anaeramoeba.</title>
        <authorList>
            <person name="Jerlstrom-Hultqvist J."/>
            <person name="Cepicka I."/>
            <person name="Gallot-Lavallee L."/>
            <person name="Salas-Leiva D."/>
            <person name="Curtis B.A."/>
            <person name="Zahonova K."/>
            <person name="Pipaliya S."/>
            <person name="Dacks J."/>
            <person name="Roger A.J."/>
        </authorList>
    </citation>
    <scope>NUCLEOTIDE SEQUENCE</scope>
    <source>
        <strain evidence="10">BMAN</strain>
    </source>
</reference>
<dbReference type="PANTHER" id="PTHR45951:SF3">
    <property type="entry name" value="PROTEIN DISPATCHED"/>
    <property type="match status" value="1"/>
</dbReference>
<feature type="transmembrane region" description="Helical" evidence="8">
    <location>
        <begin position="294"/>
        <end position="317"/>
    </location>
</feature>
<evidence type="ECO:0000259" key="9">
    <source>
        <dbReference type="PROSITE" id="PS50156"/>
    </source>
</evidence>
<dbReference type="AlphaFoldDB" id="A0A9Q0R4P4"/>
<dbReference type="Gene3D" id="1.20.1640.10">
    <property type="entry name" value="Multidrug efflux transporter AcrB transmembrane domain"/>
    <property type="match status" value="1"/>
</dbReference>
<evidence type="ECO:0000313" key="10">
    <source>
        <dbReference type="EMBL" id="KAJ5066146.1"/>
    </source>
</evidence>
<dbReference type="PROSITE" id="PS50156">
    <property type="entry name" value="SSD"/>
    <property type="match status" value="1"/>
</dbReference>
<dbReference type="Pfam" id="PF02460">
    <property type="entry name" value="Patched"/>
    <property type="match status" value="1"/>
</dbReference>
<comment type="similarity">
    <text evidence="6">Belongs to the dispatched family.</text>
</comment>
<accession>A0A9Q0R4P4</accession>
<feature type="region of interest" description="Disordered" evidence="7">
    <location>
        <begin position="914"/>
        <end position="948"/>
    </location>
</feature>
<sequence length="948" mass="109356">MFASFRKKVAHFIANHPYVMVLGDKNFVVRSGSIASHVDATYMSYKTTFFDPEKNYIEHQPHQQNTQNEFGLTLLYECSGCDNLLTEKYLKKLYNYEKEIFGNSKYNQYCLKEVNNTECTAPWSVITYFFPNGTLVDDIEATALEILNNSVDSDFLCDKNFNSGNLKSKYLRSSYDFGLPLAGYENRKDRYDSQEEKFNDWIVGIVPDATKDHKTDSFQIFYLGDGVTDAYVNYLILRDGSLIFASIIMVFIYTWFHTKSLFLTAMGIFHILMSFPLSYFIYRILIGEKYFSMLNFLSLFIVLGIGCDDIFIMLDAWKQSLNQRGIGKDKQSRLEWSYSRASLAMLITTTTSAFAFFGNLFSPIPPIQFFGIFTGFAIVFNYLLVITWFPAIIIIWYKFGEGQCCCKTKKGKAKIQKEREERIARGEIELEEFQTKVSTQKSKDEKLRKLEESKKSNNPKNSKEIKKELESDYDYPIEDLEKNRKKKKKDKNEEKDSISESESYENDNNGKAIEEANLEEKHVEIKIDTESPEKKVLDKDTLDIEKFRFLERFFYKKYAPFINKAKVYLIIIFLILFGLGIYGTTKLEPATDPAQFLKDDDPLQRAASIQEEEFPTASISIAMQIVWGIDSIDREGRDRMEIDDLGEVIYDTTWDPTTPTAQLYVIDVCQQFKVLPDVKQNEFYCFMEDFRDFIEDLSPGVYSGFPVNSSVFHSALLNFTRTRGDESLEMDFFKIQSFYESSVRFDEYTSELRYFSIVANSTLMLSSPASDIRPVYDNMKDFMDKMNSEAPEGMNKAFITSDLWIYMETEEKLVSVALFNIYISLSIAFVVIVLSTGNVLTSFFAIFSIAGIVLTIIAFMVAIGWQLGIVESISLTIVVGVSVAWKGPVTPKTDLKYILSKIIGCCRRNKKKKDLKNRKKIKKPKKYYSESDDNFSTSSSEFFQNDGF</sequence>
<dbReference type="GO" id="GO:0022857">
    <property type="term" value="F:transmembrane transporter activity"/>
    <property type="evidence" value="ECO:0007669"/>
    <property type="project" value="TreeGrafter"/>
</dbReference>
<dbReference type="SUPFAM" id="SSF82866">
    <property type="entry name" value="Multidrug efflux transporter AcrB transmembrane domain"/>
    <property type="match status" value="2"/>
</dbReference>
<evidence type="ECO:0000256" key="7">
    <source>
        <dbReference type="SAM" id="MobiDB-lite"/>
    </source>
</evidence>
<evidence type="ECO:0000256" key="8">
    <source>
        <dbReference type="SAM" id="Phobius"/>
    </source>
</evidence>
<dbReference type="InterPro" id="IPR000731">
    <property type="entry name" value="SSD"/>
</dbReference>
<evidence type="ECO:0000256" key="1">
    <source>
        <dbReference type="ARBA" id="ARBA00004141"/>
    </source>
</evidence>
<feature type="region of interest" description="Disordered" evidence="7">
    <location>
        <begin position="442"/>
        <end position="465"/>
    </location>
</feature>
<organism evidence="10 11">
    <name type="scientific">Anaeramoeba ignava</name>
    <name type="common">Anaerobic marine amoeba</name>
    <dbReference type="NCBI Taxonomy" id="1746090"/>
    <lineage>
        <taxon>Eukaryota</taxon>
        <taxon>Metamonada</taxon>
        <taxon>Anaeramoebidae</taxon>
        <taxon>Anaeramoeba</taxon>
    </lineage>
</organism>
<dbReference type="GO" id="GO:0007224">
    <property type="term" value="P:smoothened signaling pathway"/>
    <property type="evidence" value="ECO:0007669"/>
    <property type="project" value="TreeGrafter"/>
</dbReference>
<evidence type="ECO:0000256" key="2">
    <source>
        <dbReference type="ARBA" id="ARBA00022692"/>
    </source>
</evidence>
<dbReference type="InterPro" id="IPR052081">
    <property type="entry name" value="Dispatched_Hh_regulator"/>
</dbReference>
<feature type="transmembrane region" description="Helical" evidence="8">
    <location>
        <begin position="262"/>
        <end position="282"/>
    </location>
</feature>
<evidence type="ECO:0000313" key="11">
    <source>
        <dbReference type="Proteomes" id="UP001149090"/>
    </source>
</evidence>
<evidence type="ECO:0000256" key="3">
    <source>
        <dbReference type="ARBA" id="ARBA00022989"/>
    </source>
</evidence>
<feature type="domain" description="SSD" evidence="9">
    <location>
        <begin position="263"/>
        <end position="395"/>
    </location>
</feature>
<evidence type="ECO:0000256" key="6">
    <source>
        <dbReference type="ARBA" id="ARBA00038046"/>
    </source>
</evidence>
<dbReference type="GO" id="GO:0016020">
    <property type="term" value="C:membrane"/>
    <property type="evidence" value="ECO:0007669"/>
    <property type="project" value="UniProtKB-SubCell"/>
</dbReference>
<dbReference type="OrthoDB" id="429851at2759"/>
<feature type="transmembrane region" description="Helical" evidence="8">
    <location>
        <begin position="337"/>
        <end position="357"/>
    </location>
</feature>
<proteinExistence type="inferred from homology"/>
<keyword evidence="5" id="KW-0325">Glycoprotein</keyword>
<keyword evidence="2 8" id="KW-0812">Transmembrane</keyword>
<feature type="transmembrane region" description="Helical" evidence="8">
    <location>
        <begin position="369"/>
        <end position="397"/>
    </location>
</feature>
<evidence type="ECO:0000256" key="5">
    <source>
        <dbReference type="ARBA" id="ARBA00023180"/>
    </source>
</evidence>
<dbReference type="OMA" id="INDPTHI"/>
<dbReference type="EMBL" id="JAPDFW010000147">
    <property type="protein sequence ID" value="KAJ5066146.1"/>
    <property type="molecule type" value="Genomic_DNA"/>
</dbReference>
<feature type="transmembrane region" description="Helical" evidence="8">
    <location>
        <begin position="813"/>
        <end position="834"/>
    </location>
</feature>
<feature type="region of interest" description="Disordered" evidence="7">
    <location>
        <begin position="484"/>
        <end position="511"/>
    </location>
</feature>
<comment type="subcellular location">
    <subcellularLocation>
        <location evidence="1">Membrane</location>
        <topology evidence="1">Multi-pass membrane protein</topology>
    </subcellularLocation>
</comment>
<protein>
    <submittedName>
        <fullName evidence="10">Sterol-sensing domain</fullName>
    </submittedName>
</protein>
<evidence type="ECO:0000256" key="4">
    <source>
        <dbReference type="ARBA" id="ARBA00023136"/>
    </source>
</evidence>
<feature type="compositionally biased region" description="Basic residues" evidence="7">
    <location>
        <begin position="914"/>
        <end position="926"/>
    </location>
</feature>
<feature type="compositionally biased region" description="Low complexity" evidence="7">
    <location>
        <begin position="934"/>
        <end position="948"/>
    </location>
</feature>
<dbReference type="PANTHER" id="PTHR45951">
    <property type="entry name" value="PROTEIN DISPATCHED-RELATED"/>
    <property type="match status" value="1"/>
</dbReference>
<dbReference type="InterPro" id="IPR003392">
    <property type="entry name" value="PTHD_SSD"/>
</dbReference>
<keyword evidence="11" id="KW-1185">Reference proteome</keyword>
<dbReference type="Proteomes" id="UP001149090">
    <property type="component" value="Unassembled WGS sequence"/>
</dbReference>
<feature type="transmembrane region" description="Helical" evidence="8">
    <location>
        <begin position="567"/>
        <end position="585"/>
    </location>
</feature>